<organism evidence="1 2">
    <name type="scientific">Pseudomonas fluorescens</name>
    <dbReference type="NCBI Taxonomy" id="294"/>
    <lineage>
        <taxon>Bacteria</taxon>
        <taxon>Pseudomonadati</taxon>
        <taxon>Pseudomonadota</taxon>
        <taxon>Gammaproteobacteria</taxon>
        <taxon>Pseudomonadales</taxon>
        <taxon>Pseudomonadaceae</taxon>
        <taxon>Pseudomonas</taxon>
    </lineage>
</organism>
<accession>A0A0N9WUL8</accession>
<reference evidence="2" key="1">
    <citation type="submission" date="2015-09" db="EMBL/GenBank/DDBJ databases">
        <title>Whole genome sequence of Pseudomonas fluorescens FW300-N2C3.</title>
        <authorList>
            <person name="Ray J."/>
            <person name="Melnyk R."/>
            <person name="Deutschbauer A."/>
        </authorList>
    </citation>
    <scope>NUCLEOTIDE SEQUENCE [LARGE SCALE GENOMIC DNA]</scope>
    <source>
        <strain evidence="2">FW300-N2C3</strain>
    </source>
</reference>
<protein>
    <recommendedName>
        <fullName evidence="3">WbqC-like protein</fullName>
    </recommendedName>
</protein>
<dbReference type="Pfam" id="PF08889">
    <property type="entry name" value="WbqC"/>
    <property type="match status" value="1"/>
</dbReference>
<gene>
    <name evidence="1" type="ORF">AO356_03960</name>
</gene>
<evidence type="ECO:0000313" key="2">
    <source>
        <dbReference type="Proteomes" id="UP000059425"/>
    </source>
</evidence>
<evidence type="ECO:0008006" key="3">
    <source>
        <dbReference type="Google" id="ProtNLM"/>
    </source>
</evidence>
<proteinExistence type="predicted"/>
<dbReference type="OrthoDB" id="3611744at2"/>
<reference evidence="1 2" key="2">
    <citation type="journal article" date="2018" name="Nature">
        <title>Mutant phenotypes for thousands of bacterial genes of unknown function.</title>
        <authorList>
            <person name="Price M.N."/>
            <person name="Wetmore K.M."/>
            <person name="Waters R.J."/>
            <person name="Callaghan M."/>
            <person name="Ray J."/>
            <person name="Liu H."/>
            <person name="Kuehl J.V."/>
            <person name="Melnyk R.A."/>
            <person name="Lamson J.S."/>
            <person name="Suh Y."/>
            <person name="Carlson H.K."/>
            <person name="Esquivel Z."/>
            <person name="Sadeeshkumar H."/>
            <person name="Chakraborty R."/>
            <person name="Zane G.M."/>
            <person name="Rubin B.E."/>
            <person name="Wall J.D."/>
            <person name="Visel A."/>
            <person name="Bristow J."/>
            <person name="Blow M.J."/>
            <person name="Arkin A.P."/>
            <person name="Deutschbauer A.M."/>
        </authorList>
    </citation>
    <scope>NUCLEOTIDE SEQUENCE [LARGE SCALE GENOMIC DNA]</scope>
    <source>
        <strain evidence="1 2">FW300-N2C3</strain>
    </source>
</reference>
<dbReference type="Proteomes" id="UP000059425">
    <property type="component" value="Chromosome"/>
</dbReference>
<dbReference type="RefSeq" id="WP_060738665.1">
    <property type="nucleotide sequence ID" value="NZ_CP012831.1"/>
</dbReference>
<sequence length="252" mass="28285">MSQANTSKKCGPAADEQYRVALMQPYFLPYLGYFQLIAAVDCFVIYDNVQFIKNGWIERNRYLLEQEPKWFRVPLSKGSHTQQIMEKRIAETFDPGDILNKLSFAYRRAPHAPYLLAWLEALLVEPASSIAELNERILRACCALIGLQTPIMRSSDLSICADSKAQDRVLEVVQACAGTHYLNPVNGGHLYQAEVFQQVGITLELLKATLPDYRQGGREQPFVPGLSILDVLMYNDAQTVGAWAKGGEIVRA</sequence>
<dbReference type="AlphaFoldDB" id="A0A0N9WUL8"/>
<name>A0A0N9WUL8_PSEFL</name>
<dbReference type="EMBL" id="CP012831">
    <property type="protein sequence ID" value="ALI05971.1"/>
    <property type="molecule type" value="Genomic_DNA"/>
</dbReference>
<dbReference type="InterPro" id="IPR014985">
    <property type="entry name" value="WbqC"/>
</dbReference>
<evidence type="ECO:0000313" key="1">
    <source>
        <dbReference type="EMBL" id="ALI05971.1"/>
    </source>
</evidence>